<evidence type="ECO:0000313" key="2">
    <source>
        <dbReference type="EMBL" id="KFA62425.1"/>
    </source>
</evidence>
<name>A0A084QEP0_STAC4</name>
<dbReference type="InParanoid" id="A0A084QEP0"/>
<keyword evidence="3" id="KW-1185">Reference proteome</keyword>
<sequence length="245" mass="26680">MNGRAPSSAHGAVDDAVIPYDTEAADDVEAEVQDHVDSVLAAIRRRRGGRDASQGRIYKRLRMRLRDWSNLTTDDEPQDQAAASQPDQPPQPQQPQQHHPNGPTIEATPEPEPPPQLHPPTNDASPPAPPIPEDPLPLPTSASPITATSPTPSLTLRTTAHIPPLPRDHLILLVPPTPFHSPAGAYGEQERGLGGLLDERVQEEIGVHVSSEEDETYIDGARVRPPVFHRRASYLDFAVNAQRPP</sequence>
<evidence type="ECO:0000256" key="1">
    <source>
        <dbReference type="SAM" id="MobiDB-lite"/>
    </source>
</evidence>
<dbReference type="HOGENOM" id="CLU_1134194_0_0_1"/>
<organism evidence="2 3">
    <name type="scientific">Stachybotrys chlorohalonatus (strain IBT 40285)</name>
    <dbReference type="NCBI Taxonomy" id="1283841"/>
    <lineage>
        <taxon>Eukaryota</taxon>
        <taxon>Fungi</taxon>
        <taxon>Dikarya</taxon>
        <taxon>Ascomycota</taxon>
        <taxon>Pezizomycotina</taxon>
        <taxon>Sordariomycetes</taxon>
        <taxon>Hypocreomycetidae</taxon>
        <taxon>Hypocreales</taxon>
        <taxon>Stachybotryaceae</taxon>
        <taxon>Stachybotrys</taxon>
    </lineage>
</organism>
<feature type="region of interest" description="Disordered" evidence="1">
    <location>
        <begin position="68"/>
        <end position="161"/>
    </location>
</feature>
<dbReference type="AlphaFoldDB" id="A0A084QEP0"/>
<protein>
    <submittedName>
        <fullName evidence="2">Uncharacterized protein</fullName>
    </submittedName>
</protein>
<evidence type="ECO:0000313" key="3">
    <source>
        <dbReference type="Proteomes" id="UP000028524"/>
    </source>
</evidence>
<accession>A0A084QEP0</accession>
<feature type="compositionally biased region" description="Low complexity" evidence="1">
    <location>
        <begin position="139"/>
        <end position="160"/>
    </location>
</feature>
<dbReference type="Proteomes" id="UP000028524">
    <property type="component" value="Unassembled WGS sequence"/>
</dbReference>
<feature type="compositionally biased region" description="Low complexity" evidence="1">
    <location>
        <begin position="94"/>
        <end position="108"/>
    </location>
</feature>
<feature type="compositionally biased region" description="Pro residues" evidence="1">
    <location>
        <begin position="126"/>
        <end position="138"/>
    </location>
</feature>
<reference evidence="2 3" key="1">
    <citation type="journal article" date="2014" name="BMC Genomics">
        <title>Comparative genome sequencing reveals chemotype-specific gene clusters in the toxigenic black mold Stachybotrys.</title>
        <authorList>
            <person name="Semeiks J."/>
            <person name="Borek D."/>
            <person name="Otwinowski Z."/>
            <person name="Grishin N.V."/>
        </authorList>
    </citation>
    <scope>NUCLEOTIDE SEQUENCE [LARGE SCALE GENOMIC DNA]</scope>
    <source>
        <strain evidence="2 3">IBT 40285</strain>
    </source>
</reference>
<dbReference type="OrthoDB" id="10472083at2759"/>
<dbReference type="EMBL" id="KL660796">
    <property type="protein sequence ID" value="KFA62425.1"/>
    <property type="molecule type" value="Genomic_DNA"/>
</dbReference>
<proteinExistence type="predicted"/>
<gene>
    <name evidence="2" type="ORF">S40285_06089</name>
</gene>